<accession>A0A5B8UXE1</accession>
<evidence type="ECO:0000259" key="2">
    <source>
        <dbReference type="Pfam" id="PF18917"/>
    </source>
</evidence>
<sequence>MKNDKLVPGMILVLIGAAFLLHNFGYIHFQWNNIWHLWPIFLVIGGVNLLLANNRTAWATILKITVIVGGFALILFGNFNYRNHWWPGFRYHYNKDNDDGDINFDDGDDSDDSDSGKMVKVSGDSEFREPFNAAVKVAQLNIKGGATSYRLNDTTGDLFNAKTHEFHGRYQFTTHQDDSVFVMDFIMKNHKGVWGWGDNNNDANVANIRLNTNPEWEINIDAGATDLDFDLSKYKLRSVKINGGAGAFKVKVGQPLAETNINVSTGASDVTIDVPSNAACHIKSDSGLSSNTFDGFNKMSNGEYETSGFDAAKNKIYIHISGGISDFKVHKY</sequence>
<organism evidence="3 4">
    <name type="scientific">Mucilaginibacter ginsenosidivorans</name>
    <dbReference type="NCBI Taxonomy" id="398053"/>
    <lineage>
        <taxon>Bacteria</taxon>
        <taxon>Pseudomonadati</taxon>
        <taxon>Bacteroidota</taxon>
        <taxon>Sphingobacteriia</taxon>
        <taxon>Sphingobacteriales</taxon>
        <taxon>Sphingobacteriaceae</taxon>
        <taxon>Mucilaginibacter</taxon>
    </lineage>
</organism>
<dbReference type="EMBL" id="CP042436">
    <property type="protein sequence ID" value="QEC63001.1"/>
    <property type="molecule type" value="Genomic_DNA"/>
</dbReference>
<evidence type="ECO:0000256" key="1">
    <source>
        <dbReference type="SAM" id="Phobius"/>
    </source>
</evidence>
<feature type="transmembrane region" description="Helical" evidence="1">
    <location>
        <begin position="6"/>
        <end position="27"/>
    </location>
</feature>
<keyword evidence="4" id="KW-1185">Reference proteome</keyword>
<feature type="transmembrane region" description="Helical" evidence="1">
    <location>
        <begin position="57"/>
        <end position="81"/>
    </location>
</feature>
<keyword evidence="1" id="KW-0812">Transmembrane</keyword>
<gene>
    <name evidence="3" type="ORF">FRZ54_10560</name>
</gene>
<name>A0A5B8UXE1_9SPHI</name>
<dbReference type="RefSeq" id="WP_147031577.1">
    <property type="nucleotide sequence ID" value="NZ_CP042436.1"/>
</dbReference>
<dbReference type="InterPro" id="IPR043726">
    <property type="entry name" value="LiaI-LiaF-like_TM1"/>
</dbReference>
<feature type="transmembrane region" description="Helical" evidence="1">
    <location>
        <begin position="34"/>
        <end position="51"/>
    </location>
</feature>
<evidence type="ECO:0000313" key="3">
    <source>
        <dbReference type="EMBL" id="QEC63001.1"/>
    </source>
</evidence>
<feature type="domain" description="LiaI-LiaF-like transmembrane region" evidence="2">
    <location>
        <begin position="6"/>
        <end position="50"/>
    </location>
</feature>
<dbReference type="OrthoDB" id="941984at2"/>
<protein>
    <recommendedName>
        <fullName evidence="2">LiaI-LiaF-like transmembrane region domain-containing protein</fullName>
    </recommendedName>
</protein>
<reference evidence="3 4" key="1">
    <citation type="journal article" date="2017" name="Curr. Microbiol.">
        <title>Mucilaginibacter ginsenosidivorans sp. nov., Isolated from Soil of Ginseng Field.</title>
        <authorList>
            <person name="Kim M.M."/>
            <person name="Siddiqi M.Z."/>
            <person name="Im W.T."/>
        </authorList>
    </citation>
    <scope>NUCLEOTIDE SEQUENCE [LARGE SCALE GENOMIC DNA]</scope>
    <source>
        <strain evidence="3 4">Gsoil 3017</strain>
    </source>
</reference>
<dbReference type="Pfam" id="PF18917">
    <property type="entry name" value="LiaI-LiaF-like_TM1"/>
    <property type="match status" value="1"/>
</dbReference>
<dbReference type="KEGG" id="mgin:FRZ54_10560"/>
<keyword evidence="1" id="KW-0472">Membrane</keyword>
<dbReference type="Proteomes" id="UP000321479">
    <property type="component" value="Chromosome"/>
</dbReference>
<dbReference type="AlphaFoldDB" id="A0A5B8UXE1"/>
<proteinExistence type="predicted"/>
<evidence type="ECO:0000313" key="4">
    <source>
        <dbReference type="Proteomes" id="UP000321479"/>
    </source>
</evidence>
<keyword evidence="1" id="KW-1133">Transmembrane helix</keyword>